<dbReference type="InterPro" id="IPR049326">
    <property type="entry name" value="Rhodopsin_dom_fungi"/>
</dbReference>
<evidence type="ECO:0000313" key="10">
    <source>
        <dbReference type="Proteomes" id="UP000294847"/>
    </source>
</evidence>
<feature type="transmembrane region" description="Helical" evidence="7">
    <location>
        <begin position="12"/>
        <end position="32"/>
    </location>
</feature>
<feature type="compositionally biased region" description="Polar residues" evidence="6">
    <location>
        <begin position="118"/>
        <end position="137"/>
    </location>
</feature>
<dbReference type="Proteomes" id="UP000294847">
    <property type="component" value="Chromosome 6"/>
</dbReference>
<keyword evidence="2 7" id="KW-0812">Transmembrane</keyword>
<keyword evidence="3 7" id="KW-1133">Transmembrane helix</keyword>
<dbReference type="EMBL" id="CP034209">
    <property type="protein sequence ID" value="QBZ65199.1"/>
    <property type="molecule type" value="Genomic_DNA"/>
</dbReference>
<feature type="region of interest" description="Disordered" evidence="6">
    <location>
        <begin position="446"/>
        <end position="484"/>
    </location>
</feature>
<feature type="transmembrane region" description="Helical" evidence="7">
    <location>
        <begin position="230"/>
        <end position="254"/>
    </location>
</feature>
<proteinExistence type="inferred from homology"/>
<evidence type="ECO:0000313" key="9">
    <source>
        <dbReference type="EMBL" id="QBZ65199.1"/>
    </source>
</evidence>
<organism evidence="9 10">
    <name type="scientific">Pyricularia oryzae</name>
    <name type="common">Rice blast fungus</name>
    <name type="synonym">Magnaporthe oryzae</name>
    <dbReference type="NCBI Taxonomy" id="318829"/>
    <lineage>
        <taxon>Eukaryota</taxon>
        <taxon>Fungi</taxon>
        <taxon>Dikarya</taxon>
        <taxon>Ascomycota</taxon>
        <taxon>Pezizomycotina</taxon>
        <taxon>Sordariomycetes</taxon>
        <taxon>Sordariomycetidae</taxon>
        <taxon>Magnaporthales</taxon>
        <taxon>Pyriculariaceae</taxon>
        <taxon>Pyricularia</taxon>
    </lineage>
</organism>
<gene>
    <name evidence="9" type="ORF">PoMZ_06906</name>
</gene>
<sequence>MLNENYDLEAKLLARNWSLTAVSGLVLLGRIYSRLWKQRLALWWDDWIIVLTWLLLLITSIYSIFQLRGSGVAASDLTAQERTDFMFWTQLVATIAVITSASAKTGFCATLIHASTPQPLRQNPTRNSGSWSESSAETARPPRRWRDTVGNWQWGMDWPMGGSNQKDNKASNSKWRDSSGNWQWPRKAKARQPQPMPDAAAPEESTRNWRDSAGNWQWGLNMRAQTGQKWIRWTSWTILVAVNIVSLLAGVLIWTRCNPIAKTYRPDVPGQCFSNTATSAIFTSNNAFSGAMDLALSVLPLLVLWGKPLTRGQKLGVFFCVLLGCLTAATAFVKAAETQLNMDGDPTITGASYLVWGAVESHLIVIAASLPSLGYFIWPPRQDDDRTIVPSAQTWRIPTPEGLREAMDRPVTTADLQSTGPPKVRWDLGKADMMPTYPRGVTADVERTGEAPWPPTSMMARPRPKSSNATLRPPPVPVKDVRRDLRSKSMISGSSANAMFI</sequence>
<feature type="transmembrane region" description="Helical" evidence="7">
    <location>
        <begin position="287"/>
        <end position="306"/>
    </location>
</feature>
<dbReference type="PANTHER" id="PTHR33048:SF42">
    <property type="entry name" value="INTEGRAL MEMBRANE PROTEIN"/>
    <property type="match status" value="1"/>
</dbReference>
<dbReference type="Pfam" id="PF20684">
    <property type="entry name" value="Fung_rhodopsin"/>
    <property type="match status" value="2"/>
</dbReference>
<comment type="subcellular location">
    <subcellularLocation>
        <location evidence="1">Membrane</location>
        <topology evidence="1">Multi-pass membrane protein</topology>
    </subcellularLocation>
</comment>
<evidence type="ECO:0000256" key="5">
    <source>
        <dbReference type="ARBA" id="ARBA00038359"/>
    </source>
</evidence>
<keyword evidence="4 7" id="KW-0472">Membrane</keyword>
<evidence type="ECO:0000256" key="1">
    <source>
        <dbReference type="ARBA" id="ARBA00004141"/>
    </source>
</evidence>
<feature type="transmembrane region" description="Helical" evidence="7">
    <location>
        <begin position="315"/>
        <end position="333"/>
    </location>
</feature>
<dbReference type="GO" id="GO:0016020">
    <property type="term" value="C:membrane"/>
    <property type="evidence" value="ECO:0007669"/>
    <property type="project" value="UniProtKB-SubCell"/>
</dbReference>
<dbReference type="PANTHER" id="PTHR33048">
    <property type="entry name" value="PTH11-LIKE INTEGRAL MEMBRANE PROTEIN (AFU_ORTHOLOGUE AFUA_5G11245)"/>
    <property type="match status" value="1"/>
</dbReference>
<feature type="compositionally biased region" description="Basic and acidic residues" evidence="6">
    <location>
        <begin position="166"/>
        <end position="177"/>
    </location>
</feature>
<evidence type="ECO:0000256" key="7">
    <source>
        <dbReference type="SAM" id="Phobius"/>
    </source>
</evidence>
<comment type="similarity">
    <text evidence="5">Belongs to the SAT4 family.</text>
</comment>
<feature type="transmembrane region" description="Helical" evidence="7">
    <location>
        <begin position="353"/>
        <end position="378"/>
    </location>
</feature>
<accession>A0A4P7NSA8</accession>
<feature type="domain" description="Rhodopsin" evidence="8">
    <location>
        <begin position="30"/>
        <end position="98"/>
    </location>
</feature>
<reference evidence="9 10" key="1">
    <citation type="journal article" date="2019" name="Mol. Biol. Evol.">
        <title>Blast fungal genomes show frequent chromosomal changes, gene gains and losses, and effector gene turnover.</title>
        <authorList>
            <person name="Gomez Luciano L.B."/>
            <person name="Jason Tsai I."/>
            <person name="Chuma I."/>
            <person name="Tosa Y."/>
            <person name="Chen Y.H."/>
            <person name="Li J.Y."/>
            <person name="Li M.Y."/>
            <person name="Jade Lu M.Y."/>
            <person name="Nakayashiki H."/>
            <person name="Li W.H."/>
        </authorList>
    </citation>
    <scope>NUCLEOTIDE SEQUENCE [LARGE SCALE GENOMIC DNA]</scope>
    <source>
        <strain evidence="9">MZ5-1-6</strain>
    </source>
</reference>
<evidence type="ECO:0000256" key="6">
    <source>
        <dbReference type="SAM" id="MobiDB-lite"/>
    </source>
</evidence>
<name>A0A4P7NSA8_PYROR</name>
<evidence type="ECO:0000256" key="4">
    <source>
        <dbReference type="ARBA" id="ARBA00023136"/>
    </source>
</evidence>
<protein>
    <recommendedName>
        <fullName evidence="8">Rhodopsin domain-containing protein</fullName>
    </recommendedName>
</protein>
<evidence type="ECO:0000259" key="8">
    <source>
        <dbReference type="Pfam" id="PF20684"/>
    </source>
</evidence>
<feature type="transmembrane region" description="Helical" evidence="7">
    <location>
        <begin position="44"/>
        <end position="65"/>
    </location>
</feature>
<feature type="region of interest" description="Disordered" evidence="6">
    <location>
        <begin position="118"/>
        <end position="208"/>
    </location>
</feature>
<feature type="domain" description="Rhodopsin" evidence="8">
    <location>
        <begin position="224"/>
        <end position="373"/>
    </location>
</feature>
<evidence type="ECO:0000256" key="3">
    <source>
        <dbReference type="ARBA" id="ARBA00022989"/>
    </source>
</evidence>
<dbReference type="InterPro" id="IPR052337">
    <property type="entry name" value="SAT4-like"/>
</dbReference>
<dbReference type="AlphaFoldDB" id="A0A4P7NSA8"/>
<evidence type="ECO:0000256" key="2">
    <source>
        <dbReference type="ARBA" id="ARBA00022692"/>
    </source>
</evidence>